<evidence type="ECO:0000256" key="1">
    <source>
        <dbReference type="ARBA" id="ARBA00012528"/>
    </source>
</evidence>
<dbReference type="AlphaFoldDB" id="A0A6P1YL80"/>
<proteinExistence type="predicted"/>
<dbReference type="PANTHER" id="PTHR45138:SF9">
    <property type="entry name" value="DIGUANYLATE CYCLASE DGCM-RELATED"/>
    <property type="match status" value="1"/>
</dbReference>
<dbReference type="EMBL" id="CP048630">
    <property type="protein sequence ID" value="QIB33451.1"/>
    <property type="molecule type" value="Genomic_DNA"/>
</dbReference>
<reference evidence="5 6" key="1">
    <citation type="submission" date="2020-02" db="EMBL/GenBank/DDBJ databases">
        <authorList>
            <person name="Li G."/>
        </authorList>
    </citation>
    <scope>NUCLEOTIDE SEQUENCE [LARGE SCALE GENOMIC DNA]</scope>
    <source>
        <strain evidence="5 6">DSM 102029</strain>
    </source>
</reference>
<dbReference type="InterPro" id="IPR043128">
    <property type="entry name" value="Rev_trsase/Diguanyl_cyclase"/>
</dbReference>
<dbReference type="InterPro" id="IPR013767">
    <property type="entry name" value="PAS_fold"/>
</dbReference>
<dbReference type="FunFam" id="3.30.70.270:FF:000001">
    <property type="entry name" value="Diguanylate cyclase domain protein"/>
    <property type="match status" value="1"/>
</dbReference>
<dbReference type="NCBIfam" id="TIGR00254">
    <property type="entry name" value="GGDEF"/>
    <property type="match status" value="1"/>
</dbReference>
<dbReference type="PROSITE" id="PS50112">
    <property type="entry name" value="PAS"/>
    <property type="match status" value="1"/>
</dbReference>
<dbReference type="InterPro" id="IPR000014">
    <property type="entry name" value="PAS"/>
</dbReference>
<protein>
    <recommendedName>
        <fullName evidence="1">diguanylate cyclase</fullName>
        <ecNumber evidence="1">2.7.7.65</ecNumber>
    </recommendedName>
</protein>
<dbReference type="GO" id="GO:0006355">
    <property type="term" value="P:regulation of DNA-templated transcription"/>
    <property type="evidence" value="ECO:0007669"/>
    <property type="project" value="InterPro"/>
</dbReference>
<dbReference type="PROSITE" id="PS50887">
    <property type="entry name" value="GGDEF"/>
    <property type="match status" value="1"/>
</dbReference>
<dbReference type="PANTHER" id="PTHR45138">
    <property type="entry name" value="REGULATORY COMPONENTS OF SENSORY TRANSDUCTION SYSTEM"/>
    <property type="match status" value="1"/>
</dbReference>
<organism evidence="5 6">
    <name type="scientific">Ancylobacter pratisalsi</name>
    <dbReference type="NCBI Taxonomy" id="1745854"/>
    <lineage>
        <taxon>Bacteria</taxon>
        <taxon>Pseudomonadati</taxon>
        <taxon>Pseudomonadota</taxon>
        <taxon>Alphaproteobacteria</taxon>
        <taxon>Hyphomicrobiales</taxon>
        <taxon>Xanthobacteraceae</taxon>
        <taxon>Ancylobacter</taxon>
    </lineage>
</organism>
<dbReference type="SUPFAM" id="SSF55073">
    <property type="entry name" value="Nucleotide cyclase"/>
    <property type="match status" value="1"/>
</dbReference>
<dbReference type="RefSeq" id="WP_163074547.1">
    <property type="nucleotide sequence ID" value="NZ_CP048630.1"/>
</dbReference>
<dbReference type="CDD" id="cd01949">
    <property type="entry name" value="GGDEF"/>
    <property type="match status" value="1"/>
</dbReference>
<dbReference type="InterPro" id="IPR050469">
    <property type="entry name" value="Diguanylate_Cyclase"/>
</dbReference>
<dbReference type="Proteomes" id="UP000464751">
    <property type="component" value="Chromosome"/>
</dbReference>
<dbReference type="InterPro" id="IPR035965">
    <property type="entry name" value="PAS-like_dom_sf"/>
</dbReference>
<dbReference type="GO" id="GO:1902201">
    <property type="term" value="P:negative regulation of bacterial-type flagellum-dependent cell motility"/>
    <property type="evidence" value="ECO:0007669"/>
    <property type="project" value="TreeGrafter"/>
</dbReference>
<evidence type="ECO:0000313" key="6">
    <source>
        <dbReference type="Proteomes" id="UP000464751"/>
    </source>
</evidence>
<dbReference type="SMART" id="SM00267">
    <property type="entry name" value="GGDEF"/>
    <property type="match status" value="1"/>
</dbReference>
<dbReference type="GO" id="GO:0052621">
    <property type="term" value="F:diguanylate cyclase activity"/>
    <property type="evidence" value="ECO:0007669"/>
    <property type="project" value="UniProtKB-EC"/>
</dbReference>
<dbReference type="GO" id="GO:0005886">
    <property type="term" value="C:plasma membrane"/>
    <property type="evidence" value="ECO:0007669"/>
    <property type="project" value="TreeGrafter"/>
</dbReference>
<sequence length="425" mass="47124">MHDATQLAWMEWVAAPLLLLTPDGGTVLALNMAARRLLAESVTQEPPTALERLIGPHAAGLLLRALEARELSATVLAPLGGQSHSVGFDLSAIDEPSGHWLVTIRGDVAGNEDGSAIPALYDDLQAVLEWMPVGIEIYDKAGNCTFTNTHGQRLFGWGKDELVELDDWWIHAYPDPDYRRLAQNAWDEALERSRREGVAVPMNDWKVTSKDGTEKFIHFRLRCIGDRPVLVYWDVSDERQVQAELRYRAETDELTGLPNRRRFFSDAPAILRQAETRGEPVSVLMIDIDHFKVVNDIHGHAVGDAVLRAFADKCRTILGESVLARLGGEEFAALLPGVDRPEAARHAEELRRSIESQPFDVLTQHIELTASIGVATTHAPFDIDAMLVRADQALYAAKQAGRDRVVLDSGATLVPGQRFRSFSRH</sequence>
<comment type="catalytic activity">
    <reaction evidence="2">
        <text>2 GTP = 3',3'-c-di-GMP + 2 diphosphate</text>
        <dbReference type="Rhea" id="RHEA:24898"/>
        <dbReference type="ChEBI" id="CHEBI:33019"/>
        <dbReference type="ChEBI" id="CHEBI:37565"/>
        <dbReference type="ChEBI" id="CHEBI:58805"/>
        <dbReference type="EC" id="2.7.7.65"/>
    </reaction>
</comment>
<dbReference type="NCBIfam" id="TIGR00229">
    <property type="entry name" value="sensory_box"/>
    <property type="match status" value="1"/>
</dbReference>
<dbReference type="KEGG" id="apra:G3A50_06830"/>
<evidence type="ECO:0000259" key="3">
    <source>
        <dbReference type="PROSITE" id="PS50112"/>
    </source>
</evidence>
<accession>A0A6P1YL80</accession>
<evidence type="ECO:0000313" key="5">
    <source>
        <dbReference type="EMBL" id="QIB33451.1"/>
    </source>
</evidence>
<dbReference type="EC" id="2.7.7.65" evidence="1"/>
<dbReference type="Pfam" id="PF00989">
    <property type="entry name" value="PAS"/>
    <property type="match status" value="1"/>
</dbReference>
<dbReference type="Gene3D" id="3.30.70.270">
    <property type="match status" value="1"/>
</dbReference>
<dbReference type="Gene3D" id="3.30.450.20">
    <property type="entry name" value="PAS domain"/>
    <property type="match status" value="1"/>
</dbReference>
<evidence type="ECO:0000259" key="4">
    <source>
        <dbReference type="PROSITE" id="PS50887"/>
    </source>
</evidence>
<dbReference type="SUPFAM" id="SSF55785">
    <property type="entry name" value="PYP-like sensor domain (PAS domain)"/>
    <property type="match status" value="1"/>
</dbReference>
<feature type="domain" description="GGDEF" evidence="4">
    <location>
        <begin position="279"/>
        <end position="410"/>
    </location>
</feature>
<name>A0A6P1YL80_9HYPH</name>
<dbReference type="Pfam" id="PF00990">
    <property type="entry name" value="GGDEF"/>
    <property type="match status" value="1"/>
</dbReference>
<gene>
    <name evidence="5" type="ORF">G3A50_06830</name>
</gene>
<keyword evidence="6" id="KW-1185">Reference proteome</keyword>
<dbReference type="InterPro" id="IPR029787">
    <property type="entry name" value="Nucleotide_cyclase"/>
</dbReference>
<dbReference type="InterPro" id="IPR000160">
    <property type="entry name" value="GGDEF_dom"/>
</dbReference>
<evidence type="ECO:0000256" key="2">
    <source>
        <dbReference type="ARBA" id="ARBA00034247"/>
    </source>
</evidence>
<dbReference type="GO" id="GO:0043709">
    <property type="term" value="P:cell adhesion involved in single-species biofilm formation"/>
    <property type="evidence" value="ECO:0007669"/>
    <property type="project" value="TreeGrafter"/>
</dbReference>
<dbReference type="SMART" id="SM00091">
    <property type="entry name" value="PAS"/>
    <property type="match status" value="1"/>
</dbReference>
<feature type="domain" description="PAS" evidence="3">
    <location>
        <begin position="120"/>
        <end position="193"/>
    </location>
</feature>